<feature type="domain" description="SHSP" evidence="2">
    <location>
        <begin position="121"/>
        <end position="199"/>
    </location>
</feature>
<gene>
    <name evidence="3" type="ORF">RUM44_007971</name>
</gene>
<evidence type="ECO:0000259" key="2">
    <source>
        <dbReference type="Pfam" id="PF00011"/>
    </source>
</evidence>
<dbReference type="SUPFAM" id="SSF49764">
    <property type="entry name" value="HSP20-like chaperones"/>
    <property type="match status" value="1"/>
</dbReference>
<evidence type="ECO:0000256" key="1">
    <source>
        <dbReference type="SAM" id="MobiDB-lite"/>
    </source>
</evidence>
<protein>
    <recommendedName>
        <fullName evidence="2">SHSP domain-containing protein</fullName>
    </recommendedName>
</protein>
<evidence type="ECO:0000313" key="4">
    <source>
        <dbReference type="Proteomes" id="UP001359485"/>
    </source>
</evidence>
<comment type="caution">
    <text evidence="3">The sequence shown here is derived from an EMBL/GenBank/DDBJ whole genome shotgun (WGS) entry which is preliminary data.</text>
</comment>
<dbReference type="Proteomes" id="UP001359485">
    <property type="component" value="Unassembled WGS sequence"/>
</dbReference>
<evidence type="ECO:0000313" key="3">
    <source>
        <dbReference type="EMBL" id="KAK6637549.1"/>
    </source>
</evidence>
<sequence>MTVVLPTLRSILRNPGQPSRNFWQWNPGQYGMGNTRPLGNEEMFNTDRNFNSSKNEAWGTNFNGFQPNSFGEDPWRGRTGSINRGDRQSYDSQGGTLHDNPLRVLKPILMPIELKDGFVDSTYRLDIDISGVKLGDLKIGVREGMLRVAAHIFQTRQDGSQIKESIAREYKLPVNVDETSLKSYFRDNNVMTVEGKLVKKEGLREISFERPGVRPDAADGNNTDN</sequence>
<proteinExistence type="predicted"/>
<dbReference type="InterPro" id="IPR008978">
    <property type="entry name" value="HSP20-like_chaperone"/>
</dbReference>
<organism evidence="3 4">
    <name type="scientific">Polyplax serrata</name>
    <name type="common">Common mouse louse</name>
    <dbReference type="NCBI Taxonomy" id="468196"/>
    <lineage>
        <taxon>Eukaryota</taxon>
        <taxon>Metazoa</taxon>
        <taxon>Ecdysozoa</taxon>
        <taxon>Arthropoda</taxon>
        <taxon>Hexapoda</taxon>
        <taxon>Insecta</taxon>
        <taxon>Pterygota</taxon>
        <taxon>Neoptera</taxon>
        <taxon>Paraneoptera</taxon>
        <taxon>Psocodea</taxon>
        <taxon>Troctomorpha</taxon>
        <taxon>Phthiraptera</taxon>
        <taxon>Anoplura</taxon>
        <taxon>Polyplacidae</taxon>
        <taxon>Polyplax</taxon>
    </lineage>
</organism>
<name>A0ABR1BAY3_POLSC</name>
<keyword evidence="4" id="KW-1185">Reference proteome</keyword>
<dbReference type="CDD" id="cd06526">
    <property type="entry name" value="metazoan_ACD"/>
    <property type="match status" value="1"/>
</dbReference>
<dbReference type="InterPro" id="IPR002068">
    <property type="entry name" value="A-crystallin/Hsp20_dom"/>
</dbReference>
<dbReference type="EMBL" id="JAWJWF010000002">
    <property type="protein sequence ID" value="KAK6637549.1"/>
    <property type="molecule type" value="Genomic_DNA"/>
</dbReference>
<dbReference type="Gene3D" id="2.60.40.790">
    <property type="match status" value="1"/>
</dbReference>
<dbReference type="Pfam" id="PF00011">
    <property type="entry name" value="HSP20"/>
    <property type="match status" value="1"/>
</dbReference>
<accession>A0ABR1BAY3</accession>
<feature type="region of interest" description="Disordered" evidence="1">
    <location>
        <begin position="65"/>
        <end position="96"/>
    </location>
</feature>
<reference evidence="3 4" key="1">
    <citation type="submission" date="2023-09" db="EMBL/GenBank/DDBJ databases">
        <title>Genomes of two closely related lineages of the louse Polyplax serrata with different host specificities.</title>
        <authorList>
            <person name="Martinu J."/>
            <person name="Tarabai H."/>
            <person name="Stefka J."/>
            <person name="Hypsa V."/>
        </authorList>
    </citation>
    <scope>NUCLEOTIDE SEQUENCE [LARGE SCALE GENOMIC DNA]</scope>
    <source>
        <strain evidence="3">98ZLc_SE</strain>
    </source>
</reference>